<dbReference type="STRING" id="563176.SAMN04488090_2868"/>
<gene>
    <name evidence="2" type="ORF">SAMN04488090_2868</name>
</gene>
<dbReference type="Proteomes" id="UP000198901">
    <property type="component" value="Unassembled WGS sequence"/>
</dbReference>
<dbReference type="GO" id="GO:0006302">
    <property type="term" value="P:double-strand break repair"/>
    <property type="evidence" value="ECO:0007669"/>
    <property type="project" value="InterPro"/>
</dbReference>
<dbReference type="PANTHER" id="PTHR32182">
    <property type="entry name" value="DNA REPLICATION AND REPAIR PROTEIN RECF"/>
    <property type="match status" value="1"/>
</dbReference>
<name>A0A1G9RES3_9BACT</name>
<evidence type="ECO:0000313" key="3">
    <source>
        <dbReference type="Proteomes" id="UP000198901"/>
    </source>
</evidence>
<dbReference type="RefSeq" id="WP_093203499.1">
    <property type="nucleotide sequence ID" value="NZ_FNGS01000005.1"/>
</dbReference>
<dbReference type="GO" id="GO:0000731">
    <property type="term" value="P:DNA synthesis involved in DNA repair"/>
    <property type="evidence" value="ECO:0007669"/>
    <property type="project" value="TreeGrafter"/>
</dbReference>
<dbReference type="AlphaFoldDB" id="A0A1G9RES3"/>
<protein>
    <submittedName>
        <fullName evidence="2">AAA domain-containing protein</fullName>
    </submittedName>
</protein>
<evidence type="ECO:0000313" key="2">
    <source>
        <dbReference type="EMBL" id="SDM21734.1"/>
    </source>
</evidence>
<dbReference type="GO" id="GO:0016887">
    <property type="term" value="F:ATP hydrolysis activity"/>
    <property type="evidence" value="ECO:0007669"/>
    <property type="project" value="InterPro"/>
</dbReference>
<dbReference type="OrthoDB" id="1023918at2"/>
<organism evidence="2 3">
    <name type="scientific">Siphonobacter aquaeclarae</name>
    <dbReference type="NCBI Taxonomy" id="563176"/>
    <lineage>
        <taxon>Bacteria</taxon>
        <taxon>Pseudomonadati</taxon>
        <taxon>Bacteroidota</taxon>
        <taxon>Cytophagia</taxon>
        <taxon>Cytophagales</taxon>
        <taxon>Cytophagaceae</taxon>
        <taxon>Siphonobacter</taxon>
    </lineage>
</organism>
<evidence type="ECO:0000259" key="1">
    <source>
        <dbReference type="Pfam" id="PF13476"/>
    </source>
</evidence>
<dbReference type="EMBL" id="FNGS01000005">
    <property type="protein sequence ID" value="SDM21734.1"/>
    <property type="molecule type" value="Genomic_DNA"/>
</dbReference>
<dbReference type="InterPro" id="IPR038729">
    <property type="entry name" value="Rad50/SbcC_AAA"/>
</dbReference>
<dbReference type="SUPFAM" id="SSF52540">
    <property type="entry name" value="P-loop containing nucleoside triphosphate hydrolases"/>
    <property type="match status" value="1"/>
</dbReference>
<dbReference type="PANTHER" id="PTHR32182:SF0">
    <property type="entry name" value="DNA REPLICATION AND REPAIR PROTEIN RECF"/>
    <property type="match status" value="1"/>
</dbReference>
<feature type="domain" description="Rad50/SbcC-type AAA" evidence="1">
    <location>
        <begin position="5"/>
        <end position="208"/>
    </location>
</feature>
<accession>A0A1G9RES3</accession>
<reference evidence="2 3" key="1">
    <citation type="submission" date="2016-10" db="EMBL/GenBank/DDBJ databases">
        <authorList>
            <person name="de Groot N.N."/>
        </authorList>
    </citation>
    <scope>NUCLEOTIDE SEQUENCE [LARGE SCALE GENOMIC DNA]</scope>
    <source>
        <strain evidence="2 3">DSM 21668</strain>
    </source>
</reference>
<sequence length="619" mass="71857">MKITELTLHNFKFFTATDNTLKLDGKNLLIWGENGSGKSSIYWGIYTLLQCSFKDNDGIDAYFTENHEKNLINIHTPAGDPSFIEMKLDNGSAYKIALGDYSVINDQDVQLSAVSSDFINYQVLASFLSFYHRDNPVLFEMFEEEIFRYLQFAPPAPYTFDFFNDAWDELKKTLVKSGKPSKYPNRQSTIVTNKTNLKNAFNIQLRTLLANATAKANDILKNHFGYDIEIELEYREYNFELLANNSDVRYTMPQIFLKIRKYYGKEDAVKKPHSFLNEAKKTAIGLAIRLGILERRLLANKLNVLALDDLLISLDMSNREVVLKLLFGVYQNKYQLLIFTHDKQFFNIAKHKIEHSSFKDDWLFWEFYVNEKDPLVPKPRFFENETELSKALYHLSESDYPASVNYLRKHTEKILEKYFPHHLYANIDKEEPNSNYTLDSMLGRAIIFFTKMNQPTIVSSLSDVKQYVKILLNPLSHTERGVQRHKGEIKNIIVTLDALEKSFSLVSYRVHIKSGELVTLKLTKNATTSYEIDVGLLEDLFWFKDGLNDRFASCKSESIRIREFENAVLKEDKKFNHYKDLPLSDLYTQIVTHNAFQIPAIADWESLYFKSDGSPLTTL</sequence>
<dbReference type="Gene3D" id="3.40.50.300">
    <property type="entry name" value="P-loop containing nucleotide triphosphate hydrolases"/>
    <property type="match status" value="1"/>
</dbReference>
<dbReference type="Pfam" id="PF13476">
    <property type="entry name" value="AAA_23"/>
    <property type="match status" value="1"/>
</dbReference>
<dbReference type="InterPro" id="IPR027417">
    <property type="entry name" value="P-loop_NTPase"/>
</dbReference>
<proteinExistence type="predicted"/>
<keyword evidence="3" id="KW-1185">Reference proteome</keyword>